<dbReference type="EMBL" id="CACVBM020001063">
    <property type="protein sequence ID" value="CAA7027945.1"/>
    <property type="molecule type" value="Genomic_DNA"/>
</dbReference>
<proteinExistence type="predicted"/>
<name>A0A6D2IMY6_9BRAS</name>
<comment type="caution">
    <text evidence="2">The sequence shown here is derived from an EMBL/GenBank/DDBJ whole genome shotgun (WGS) entry which is preliminary data.</text>
</comment>
<accession>A0A6D2IMY6</accession>
<feature type="compositionally biased region" description="Basic and acidic residues" evidence="1">
    <location>
        <begin position="33"/>
        <end position="74"/>
    </location>
</feature>
<feature type="compositionally biased region" description="Basic and acidic residues" evidence="1">
    <location>
        <begin position="1"/>
        <end position="16"/>
    </location>
</feature>
<gene>
    <name evidence="2" type="ORF">MERR_LOCUS15180</name>
</gene>
<feature type="compositionally biased region" description="Basic and acidic residues" evidence="1">
    <location>
        <begin position="170"/>
        <end position="180"/>
    </location>
</feature>
<dbReference type="Proteomes" id="UP000467841">
    <property type="component" value="Unassembled WGS sequence"/>
</dbReference>
<feature type="region of interest" description="Disordered" evidence="1">
    <location>
        <begin position="88"/>
        <end position="180"/>
    </location>
</feature>
<feature type="region of interest" description="Disordered" evidence="1">
    <location>
        <begin position="324"/>
        <end position="399"/>
    </location>
</feature>
<evidence type="ECO:0000256" key="1">
    <source>
        <dbReference type="SAM" id="MobiDB-lite"/>
    </source>
</evidence>
<organism evidence="2 3">
    <name type="scientific">Microthlaspi erraticum</name>
    <dbReference type="NCBI Taxonomy" id="1685480"/>
    <lineage>
        <taxon>Eukaryota</taxon>
        <taxon>Viridiplantae</taxon>
        <taxon>Streptophyta</taxon>
        <taxon>Embryophyta</taxon>
        <taxon>Tracheophyta</taxon>
        <taxon>Spermatophyta</taxon>
        <taxon>Magnoliopsida</taxon>
        <taxon>eudicotyledons</taxon>
        <taxon>Gunneridae</taxon>
        <taxon>Pentapetalae</taxon>
        <taxon>rosids</taxon>
        <taxon>malvids</taxon>
        <taxon>Brassicales</taxon>
        <taxon>Brassicaceae</taxon>
        <taxon>Coluteocarpeae</taxon>
        <taxon>Microthlaspi</taxon>
    </lineage>
</organism>
<evidence type="ECO:0000313" key="3">
    <source>
        <dbReference type="Proteomes" id="UP000467841"/>
    </source>
</evidence>
<reference evidence="2" key="1">
    <citation type="submission" date="2020-01" db="EMBL/GenBank/DDBJ databases">
        <authorList>
            <person name="Mishra B."/>
        </authorList>
    </citation>
    <scope>NUCLEOTIDE SEQUENCE [LARGE SCALE GENOMIC DNA]</scope>
</reference>
<dbReference type="AlphaFoldDB" id="A0A6D2IMY6"/>
<feature type="compositionally biased region" description="Polar residues" evidence="1">
    <location>
        <begin position="348"/>
        <end position="359"/>
    </location>
</feature>
<feature type="compositionally biased region" description="Polar residues" evidence="1">
    <location>
        <begin position="143"/>
        <end position="152"/>
    </location>
</feature>
<feature type="compositionally biased region" description="Polar residues" evidence="1">
    <location>
        <begin position="18"/>
        <end position="30"/>
    </location>
</feature>
<evidence type="ECO:0000313" key="2">
    <source>
        <dbReference type="EMBL" id="CAA7027945.1"/>
    </source>
</evidence>
<sequence>MPHDRTAGQKRGRYDGSTELSSRLDINSRSQRQRRDYTINEPRYGHVDYHSRGSWETPNRDLHSELRDRRESKGKDVWKRIERFHPYHRTQGRNKSPLDRGRDTRYVHETGRDSRYKYDTVPHSHQKWRPKRGQGYGKGETQPFDTPNSRISAPSRGSLHLPTDSQRTLSENRNRVGDDLYRPSGHLVVYSKETEEERRRKLKGKAHVTEASQIAEKRERDLLLGRKLGSLSIQEPHQPRNIRPQETNPVLVQRDDIMQDNGVLDSRAEDTLLDDEEGEFTADDFAQMEEDLEAQRIDDEMLENDDLLGDELEQEAEQIEAISQLSPEKPKTKVPKKVRVESPALPSKTMQITSSQPAVNSRRKVNQSPTTRSKLASKKLASLGVKASPKKKPGASRASTLVATAQHVPRHEVYPSAISKKLQLPQVRWCPRNHPVRIYEDNSLELSRCKS</sequence>
<keyword evidence="3" id="KW-1185">Reference proteome</keyword>
<protein>
    <submittedName>
        <fullName evidence="2">Uncharacterized protein</fullName>
    </submittedName>
</protein>
<feature type="region of interest" description="Disordered" evidence="1">
    <location>
        <begin position="1"/>
        <end position="74"/>
    </location>
</feature>
<feature type="compositionally biased region" description="Basic and acidic residues" evidence="1">
    <location>
        <begin position="96"/>
        <end position="122"/>
    </location>
</feature>